<gene>
    <name evidence="6" type="ORF">CLO192961_LOCUS305701</name>
</gene>
<dbReference type="InterPro" id="IPR023696">
    <property type="entry name" value="Ureohydrolase_dom_sf"/>
</dbReference>
<sequence>IMHMSSFFSIFIASASCAPASGSNEQWPLVASDTHRTGDFDLEPNAKYAFSGITTFAQLPAIECLLEDGPADDILIVGFPFDTATSYRTGTRFGPNAIRQGSRAASLAGHYNYRQGINPFTQNISIVDRGDFPISPFDNALSFAQMEEWSSRLLNREVKAQGSGVTSKITGRKHPQLVALGGDHSISLPILRSLHKIHGPMSAIHIDAHIDTWSPKVFAGSNGSPSKQSEFADGTPYYWAGVEGLLSKTSIHAGIRSTLDSAADLDLDADMGFKIIPAGAILQQAGLQSVIKTIRDTVPHDKPVYVSLDVDVLDPAFAPGTAGPASGGWTPREVIQIIIESLAGLNIVGVDVVEVLPGMDSSEITGITAAEFTFEVSYIISNKGSYRGILIKS</sequence>
<accession>A0ABY6UNW8</accession>
<evidence type="ECO:0000313" key="6">
    <source>
        <dbReference type="EMBL" id="VUC31704.1"/>
    </source>
</evidence>
<keyword evidence="7" id="KW-1185">Reference proteome</keyword>
<keyword evidence="5" id="KW-0732">Signal</keyword>
<dbReference type="CDD" id="cd11592">
    <property type="entry name" value="Agmatinase_PAH"/>
    <property type="match status" value="1"/>
</dbReference>
<evidence type="ECO:0000313" key="7">
    <source>
        <dbReference type="Proteomes" id="UP000766486"/>
    </source>
</evidence>
<dbReference type="InterPro" id="IPR020855">
    <property type="entry name" value="Ureohydrolase_Mn_BS"/>
</dbReference>
<evidence type="ECO:0008006" key="8">
    <source>
        <dbReference type="Google" id="ProtNLM"/>
    </source>
</evidence>
<dbReference type="PROSITE" id="PS51409">
    <property type="entry name" value="ARGINASE_2"/>
    <property type="match status" value="1"/>
</dbReference>
<dbReference type="PROSITE" id="PS01053">
    <property type="entry name" value="ARGINASE_1"/>
    <property type="match status" value="1"/>
</dbReference>
<evidence type="ECO:0000256" key="3">
    <source>
        <dbReference type="ARBA" id="ARBA00022801"/>
    </source>
</evidence>
<dbReference type="PANTHER" id="PTHR11358">
    <property type="entry name" value="ARGINASE/AGMATINASE"/>
    <property type="match status" value="1"/>
</dbReference>
<name>A0ABY6UNW8_BIOOC</name>
<reference evidence="6 7" key="1">
    <citation type="submission" date="2019-06" db="EMBL/GenBank/DDBJ databases">
        <authorList>
            <person name="Broberg M."/>
        </authorList>
    </citation>
    <scope>NUCLEOTIDE SEQUENCE [LARGE SCALE GENOMIC DNA]</scope>
</reference>
<dbReference type="SUPFAM" id="SSF52768">
    <property type="entry name" value="Arginase/deacetylase"/>
    <property type="match status" value="1"/>
</dbReference>
<feature type="chain" id="PRO_5045347101" description="Agmatinase" evidence="5">
    <location>
        <begin position="23"/>
        <end position="393"/>
    </location>
</feature>
<keyword evidence="2" id="KW-0479">Metal-binding</keyword>
<organism evidence="6 7">
    <name type="scientific">Bionectria ochroleuca</name>
    <name type="common">Gliocladium roseum</name>
    <dbReference type="NCBI Taxonomy" id="29856"/>
    <lineage>
        <taxon>Eukaryota</taxon>
        <taxon>Fungi</taxon>
        <taxon>Dikarya</taxon>
        <taxon>Ascomycota</taxon>
        <taxon>Pezizomycotina</taxon>
        <taxon>Sordariomycetes</taxon>
        <taxon>Hypocreomycetidae</taxon>
        <taxon>Hypocreales</taxon>
        <taxon>Bionectriaceae</taxon>
        <taxon>Clonostachys</taxon>
    </lineage>
</organism>
<dbReference type="PRINTS" id="PR00116">
    <property type="entry name" value="ARGINASE"/>
</dbReference>
<dbReference type="PIRSF" id="PIRSF036979">
    <property type="entry name" value="Arginase"/>
    <property type="match status" value="1"/>
</dbReference>
<evidence type="ECO:0000256" key="1">
    <source>
        <dbReference type="ARBA" id="ARBA00009227"/>
    </source>
</evidence>
<keyword evidence="3 4" id="KW-0378">Hydrolase</keyword>
<proteinExistence type="inferred from homology"/>
<feature type="signal peptide" evidence="5">
    <location>
        <begin position="1"/>
        <end position="22"/>
    </location>
</feature>
<evidence type="ECO:0000256" key="2">
    <source>
        <dbReference type="ARBA" id="ARBA00022723"/>
    </source>
</evidence>
<evidence type="ECO:0000256" key="5">
    <source>
        <dbReference type="SAM" id="SignalP"/>
    </source>
</evidence>
<evidence type="ECO:0000256" key="4">
    <source>
        <dbReference type="RuleBase" id="RU003684"/>
    </source>
</evidence>
<dbReference type="Gene3D" id="3.40.800.10">
    <property type="entry name" value="Ureohydrolase domain"/>
    <property type="match status" value="1"/>
</dbReference>
<protein>
    <recommendedName>
        <fullName evidence="8">Agmatinase</fullName>
    </recommendedName>
</protein>
<dbReference type="PANTHER" id="PTHR11358:SF26">
    <property type="entry name" value="GUANIDINO ACID HYDROLASE, MITOCHONDRIAL"/>
    <property type="match status" value="1"/>
</dbReference>
<comment type="caution">
    <text evidence="6">The sequence shown here is derived from an EMBL/GenBank/DDBJ whole genome shotgun (WGS) entry which is preliminary data.</text>
</comment>
<dbReference type="Proteomes" id="UP000766486">
    <property type="component" value="Unassembled WGS sequence"/>
</dbReference>
<dbReference type="EMBL" id="CABFNS010000833">
    <property type="protein sequence ID" value="VUC31704.1"/>
    <property type="molecule type" value="Genomic_DNA"/>
</dbReference>
<dbReference type="Pfam" id="PF00491">
    <property type="entry name" value="Arginase"/>
    <property type="match status" value="1"/>
</dbReference>
<comment type="similarity">
    <text evidence="1">Belongs to the arginase family. Agmatinase subfamily.</text>
</comment>
<feature type="non-terminal residue" evidence="6">
    <location>
        <position position="1"/>
    </location>
</feature>
<dbReference type="InterPro" id="IPR006035">
    <property type="entry name" value="Ureohydrolase"/>
</dbReference>